<keyword evidence="2" id="KW-1185">Reference proteome</keyword>
<dbReference type="Proteomes" id="UP001198242">
    <property type="component" value="Unassembled WGS sequence"/>
</dbReference>
<name>A0AAE3J904_9FIRM</name>
<gene>
    <name evidence="1" type="ORF">LKE05_06200</name>
</gene>
<organism evidence="1 2">
    <name type="scientific">Hominilimicola fabiformis</name>
    <dbReference type="NCBI Taxonomy" id="2885356"/>
    <lineage>
        <taxon>Bacteria</taxon>
        <taxon>Bacillati</taxon>
        <taxon>Bacillota</taxon>
        <taxon>Clostridia</taxon>
        <taxon>Eubacteriales</taxon>
        <taxon>Oscillospiraceae</taxon>
        <taxon>Hominilimicola</taxon>
    </lineage>
</organism>
<proteinExistence type="predicted"/>
<dbReference type="AlphaFoldDB" id="A0AAE3J904"/>
<evidence type="ECO:0000313" key="1">
    <source>
        <dbReference type="EMBL" id="MCC2210383.1"/>
    </source>
</evidence>
<dbReference type="RefSeq" id="WP_022229130.1">
    <property type="nucleotide sequence ID" value="NZ_JAJEQM010000007.1"/>
</dbReference>
<comment type="caution">
    <text evidence="1">The sequence shown here is derived from an EMBL/GenBank/DDBJ whole genome shotgun (WGS) entry which is preliminary data.</text>
</comment>
<reference evidence="1 2" key="1">
    <citation type="submission" date="2021-10" db="EMBL/GenBank/DDBJ databases">
        <title>Anaerobic single-cell dispensing facilitates the cultivation of human gut bacteria.</title>
        <authorList>
            <person name="Afrizal A."/>
        </authorList>
    </citation>
    <scope>NUCLEOTIDE SEQUENCE [LARGE SCALE GENOMIC DNA]</scope>
    <source>
        <strain evidence="1 2">CLA-AA-H232</strain>
    </source>
</reference>
<accession>A0AAE3J904</accession>
<sequence length="61" mass="7055">MNENRIYITAPEMAEMLGISIGHAYKIIRSLNDELKKDGYIVIAGKVPKDYFKKRWFGYSA</sequence>
<evidence type="ECO:0000313" key="2">
    <source>
        <dbReference type="Proteomes" id="UP001198242"/>
    </source>
</evidence>
<protein>
    <submittedName>
        <fullName evidence="1">ICEBs1 excisionase</fullName>
    </submittedName>
</protein>
<dbReference type="EMBL" id="JAJEQM010000007">
    <property type="protein sequence ID" value="MCC2210383.1"/>
    <property type="molecule type" value="Genomic_DNA"/>
</dbReference>